<dbReference type="Gene3D" id="3.40.220.10">
    <property type="entry name" value="Leucine Aminopeptidase, subunit E, domain 1"/>
    <property type="match status" value="1"/>
</dbReference>
<keyword evidence="3" id="KW-1185">Reference proteome</keyword>
<organism evidence="2 3">
    <name type="scientific">Actinoplanes octamycinicus</name>
    <dbReference type="NCBI Taxonomy" id="135948"/>
    <lineage>
        <taxon>Bacteria</taxon>
        <taxon>Bacillati</taxon>
        <taxon>Actinomycetota</taxon>
        <taxon>Actinomycetes</taxon>
        <taxon>Micromonosporales</taxon>
        <taxon>Micromonosporaceae</taxon>
        <taxon>Actinoplanes</taxon>
    </lineage>
</organism>
<dbReference type="EMBL" id="JACHNB010000001">
    <property type="protein sequence ID" value="MBB4744686.1"/>
    <property type="molecule type" value="Genomic_DNA"/>
</dbReference>
<dbReference type="Proteomes" id="UP000546162">
    <property type="component" value="Unassembled WGS sequence"/>
</dbReference>
<comment type="caution">
    <text evidence="2">The sequence shown here is derived from an EMBL/GenBank/DDBJ whole genome shotgun (WGS) entry which is preliminary data.</text>
</comment>
<dbReference type="PANTHER" id="PTHR35596">
    <property type="entry name" value="DUF2263 DOMAIN-CONTAINING PROTEIN"/>
    <property type="match status" value="1"/>
</dbReference>
<protein>
    <submittedName>
        <fullName evidence="2">Uncharacterized protein (TIGR02452 family)</fullName>
    </submittedName>
</protein>
<dbReference type="SUPFAM" id="SSF52949">
    <property type="entry name" value="Macro domain-like"/>
    <property type="match status" value="1"/>
</dbReference>
<sequence>MSARLRALGREAVEIAERGSYPGPDGPVEIAGQVARAVAGTRLHLPADDLPEPTPAAGPPVIEVTAESTLGAARRLGGNPACLNFASARNPGGGFLNGAQAQEESLARSSALYPCLLAAGEFYEHHRAERSLLYTDRVIYAPAVPVFRDDKGRLLPTAYPVSFLVSAAPNRSAISRNQPESLPAISGALARRAARVLRVAAAHGHRELVLGAWGCGVFGNDPGEVARVFAGALAVSPWFDRVVFAILDRGGATRGAFEQVFRS</sequence>
<name>A0A7W7H620_9ACTN</name>
<gene>
    <name evidence="2" type="ORF">BJY16_008145</name>
</gene>
<dbReference type="PANTHER" id="PTHR35596:SF1">
    <property type="entry name" value="MICROBIAL-TYPE PARG CATALYTIC DOMAIN-CONTAINING PROTEIN"/>
    <property type="match status" value="1"/>
</dbReference>
<evidence type="ECO:0000259" key="1">
    <source>
        <dbReference type="Pfam" id="PF10021"/>
    </source>
</evidence>
<dbReference type="RefSeq" id="WP_185044818.1">
    <property type="nucleotide sequence ID" value="NZ_BAABFG010000005.1"/>
</dbReference>
<evidence type="ECO:0000313" key="2">
    <source>
        <dbReference type="EMBL" id="MBB4744686.1"/>
    </source>
</evidence>
<reference evidence="2 3" key="1">
    <citation type="submission" date="2020-08" db="EMBL/GenBank/DDBJ databases">
        <title>Sequencing the genomes of 1000 actinobacteria strains.</title>
        <authorList>
            <person name="Klenk H.-P."/>
        </authorList>
    </citation>
    <scope>NUCLEOTIDE SEQUENCE [LARGE SCALE GENOMIC DNA]</scope>
    <source>
        <strain evidence="2 3">DSM 45809</strain>
    </source>
</reference>
<dbReference type="InterPro" id="IPR043472">
    <property type="entry name" value="Macro_dom-like"/>
</dbReference>
<dbReference type="Pfam" id="PF10021">
    <property type="entry name" value="PARG_cat_microb"/>
    <property type="match status" value="1"/>
</dbReference>
<dbReference type="PIRSF" id="PIRSF014899">
    <property type="entry name" value="UCP014899"/>
    <property type="match status" value="1"/>
</dbReference>
<dbReference type="AlphaFoldDB" id="A0A7W7H620"/>
<dbReference type="NCBIfam" id="TIGR02452">
    <property type="entry name" value="TIGR02452 family protein"/>
    <property type="match status" value="1"/>
</dbReference>
<feature type="domain" description="Microbial-type PARG catalytic" evidence="1">
    <location>
        <begin position="10"/>
        <end position="149"/>
    </location>
</feature>
<dbReference type="InterPro" id="IPR012664">
    <property type="entry name" value="CHP02452"/>
</dbReference>
<proteinExistence type="predicted"/>
<evidence type="ECO:0000313" key="3">
    <source>
        <dbReference type="Proteomes" id="UP000546162"/>
    </source>
</evidence>
<dbReference type="InterPro" id="IPR019261">
    <property type="entry name" value="PARG_cat_microbial"/>
</dbReference>
<accession>A0A7W7H620</accession>